<feature type="transmembrane region" description="Helical" evidence="9">
    <location>
        <begin position="345"/>
        <end position="365"/>
    </location>
</feature>
<keyword evidence="11" id="KW-1185">Reference proteome</keyword>
<feature type="transmembrane region" description="Helical" evidence="9">
    <location>
        <begin position="318"/>
        <end position="338"/>
    </location>
</feature>
<evidence type="ECO:0008006" key="12">
    <source>
        <dbReference type="Google" id="ProtNLM"/>
    </source>
</evidence>
<organism evidence="10 11">
    <name type="scientific">Gordonia araii NBRC 100433</name>
    <dbReference type="NCBI Taxonomy" id="1073574"/>
    <lineage>
        <taxon>Bacteria</taxon>
        <taxon>Bacillati</taxon>
        <taxon>Actinomycetota</taxon>
        <taxon>Actinomycetes</taxon>
        <taxon>Mycobacteriales</taxon>
        <taxon>Gordoniaceae</taxon>
        <taxon>Gordonia</taxon>
    </lineage>
</organism>
<evidence type="ECO:0000256" key="3">
    <source>
        <dbReference type="ARBA" id="ARBA00022679"/>
    </source>
</evidence>
<evidence type="ECO:0000256" key="8">
    <source>
        <dbReference type="SAM" id="MobiDB-lite"/>
    </source>
</evidence>
<gene>
    <name evidence="10" type="ORF">GOARA_006_00380</name>
</gene>
<keyword evidence="4 9" id="KW-0812">Transmembrane</keyword>
<reference evidence="10 11" key="1">
    <citation type="submission" date="2011-11" db="EMBL/GenBank/DDBJ databases">
        <title>Whole genome shotgun sequence of Gordonia araii NBRC 100433.</title>
        <authorList>
            <person name="Yoshida Y."/>
            <person name="Hosoyama A."/>
            <person name="Tsuchikane K."/>
            <person name="Katsumata H."/>
            <person name="Yamazaki S."/>
            <person name="Fujita N."/>
        </authorList>
    </citation>
    <scope>NUCLEOTIDE SEQUENCE [LARGE SCALE GENOMIC DNA]</scope>
    <source>
        <strain evidence="10 11">NBRC 100433</strain>
    </source>
</reference>
<feature type="transmembrane region" description="Helical" evidence="9">
    <location>
        <begin position="417"/>
        <end position="438"/>
    </location>
</feature>
<keyword evidence="6 9" id="KW-0472">Membrane</keyword>
<sequence>MGRARFSALRVLFALALLGLAIGWSGKAACLQETPLSPSPGIPTIGSGETGARPSPDETARLNWDRQRELFSLCYTDIPPTYTRQHLADGVPFWTSWKGTSADGRQITHRWAAPVGTGMVAYLAARSTAGWQWMHVHWGVPSAISPVVFFNMIAVLLALCWLATIWALVKLAGERRWAVWVAALSPVIFVHAFTAFELLTVALVMVGLLAWDRRRRWLTGVLLGLATTTAIWPLLVLLALLLASVGRTRPDSVTPRDALLRTVVAALATWIAVNLPVMIGASSGWLQYWSYWAARAPEPDSVYGAIANLTKLHLNVTVVNVISLVLAFAVITSISATVLRAPRRFDVYSIAFLLIAGVLMVSKVWSPQSTLWLVPLAVLAVKSSRILMAWMVIEALTWVPRMGVYLAPEHDWLPPQFYTLAVTVRLVALMGVCLYIVWEHYEEEPSPLSPNLNRSPVPVR</sequence>
<dbReference type="STRING" id="1073574.GOARA_006_00380"/>
<proteinExistence type="inferred from homology"/>
<comment type="similarity">
    <text evidence="7">Belongs to the glycosyltransferase 87 family.</text>
</comment>
<evidence type="ECO:0000256" key="7">
    <source>
        <dbReference type="ARBA" id="ARBA00024033"/>
    </source>
</evidence>
<feature type="transmembrane region" description="Helical" evidence="9">
    <location>
        <begin position="143"/>
        <end position="169"/>
    </location>
</feature>
<evidence type="ECO:0000256" key="1">
    <source>
        <dbReference type="ARBA" id="ARBA00004651"/>
    </source>
</evidence>
<evidence type="ECO:0000256" key="4">
    <source>
        <dbReference type="ARBA" id="ARBA00022692"/>
    </source>
</evidence>
<evidence type="ECO:0000256" key="6">
    <source>
        <dbReference type="ARBA" id="ARBA00023136"/>
    </source>
</evidence>
<keyword evidence="2" id="KW-1003">Cell membrane</keyword>
<dbReference type="GO" id="GO:0016758">
    <property type="term" value="F:hexosyltransferase activity"/>
    <property type="evidence" value="ECO:0007669"/>
    <property type="project" value="InterPro"/>
</dbReference>
<feature type="transmembrane region" description="Helical" evidence="9">
    <location>
        <begin position="258"/>
        <end position="279"/>
    </location>
</feature>
<comment type="subcellular location">
    <subcellularLocation>
        <location evidence="1">Cell membrane</location>
        <topology evidence="1">Multi-pass membrane protein</topology>
    </subcellularLocation>
</comment>
<evidence type="ECO:0000256" key="9">
    <source>
        <dbReference type="SAM" id="Phobius"/>
    </source>
</evidence>
<evidence type="ECO:0000313" key="11">
    <source>
        <dbReference type="Proteomes" id="UP000035088"/>
    </source>
</evidence>
<keyword evidence="5 9" id="KW-1133">Transmembrane helix</keyword>
<dbReference type="InterPro" id="IPR016570">
    <property type="entry name" value="UCP010361"/>
</dbReference>
<dbReference type="EMBL" id="BAEE01000006">
    <property type="protein sequence ID" value="GAB08279.1"/>
    <property type="molecule type" value="Genomic_DNA"/>
</dbReference>
<comment type="caution">
    <text evidence="10">The sequence shown here is derived from an EMBL/GenBank/DDBJ whole genome shotgun (WGS) entry which is preliminary data.</text>
</comment>
<dbReference type="GO" id="GO:0005886">
    <property type="term" value="C:plasma membrane"/>
    <property type="evidence" value="ECO:0007669"/>
    <property type="project" value="UniProtKB-SubCell"/>
</dbReference>
<evidence type="ECO:0000256" key="2">
    <source>
        <dbReference type="ARBA" id="ARBA00022475"/>
    </source>
</evidence>
<feature type="transmembrane region" description="Helical" evidence="9">
    <location>
        <begin position="181"/>
        <end position="211"/>
    </location>
</feature>
<accession>G7GXF4</accession>
<feature type="region of interest" description="Disordered" evidence="8">
    <location>
        <begin position="39"/>
        <end position="59"/>
    </location>
</feature>
<dbReference type="PIRSF" id="PIRSF010361">
    <property type="entry name" value="UCP010361"/>
    <property type="match status" value="1"/>
</dbReference>
<protein>
    <recommendedName>
        <fullName evidence="12">DUF2029 domain-containing protein</fullName>
    </recommendedName>
</protein>
<evidence type="ECO:0000313" key="10">
    <source>
        <dbReference type="EMBL" id="GAB08279.1"/>
    </source>
</evidence>
<keyword evidence="3" id="KW-0808">Transferase</keyword>
<dbReference type="Pfam" id="PF09594">
    <property type="entry name" value="GT87"/>
    <property type="match status" value="1"/>
</dbReference>
<dbReference type="AlphaFoldDB" id="G7GXF4"/>
<name>G7GXF4_9ACTN</name>
<dbReference type="Proteomes" id="UP000035088">
    <property type="component" value="Unassembled WGS sequence"/>
</dbReference>
<evidence type="ECO:0000256" key="5">
    <source>
        <dbReference type="ARBA" id="ARBA00022989"/>
    </source>
</evidence>
<dbReference type="InterPro" id="IPR018584">
    <property type="entry name" value="GT87"/>
</dbReference>
<feature type="transmembrane region" description="Helical" evidence="9">
    <location>
        <begin position="217"/>
        <end position="246"/>
    </location>
</feature>